<comment type="similarity">
    <text evidence="1">Belongs to the peptidase A24 family.</text>
</comment>
<comment type="caution">
    <text evidence="4">The sequence shown here is derived from an EMBL/GenBank/DDBJ whole genome shotgun (WGS) entry which is preliminary data.</text>
</comment>
<evidence type="ECO:0000256" key="1">
    <source>
        <dbReference type="ARBA" id="ARBA00005801"/>
    </source>
</evidence>
<sequence length="171" mass="18257">MLAQQDITEKHSMQYAAKSAACLVLASLALSDMRSRHLPTRAVLLVACLYGVDAEGVSLFSLAAHVATAMIAFLAFALLFRFGWMGGGDVKLAAAVFLWTGPAYAWPVFFIVSCCGLFLGIAALAIHSYRHRKTADSPQSTQHVVQHGVPYGVALAVGGIAAIWLPVLNRL</sequence>
<protein>
    <submittedName>
        <fullName evidence="4">Peptidase A24A prepilin type IV</fullName>
    </submittedName>
</protein>
<feature type="domain" description="Prepilin type IV endopeptidase peptidase" evidence="3">
    <location>
        <begin position="21"/>
        <end position="121"/>
    </location>
</feature>
<dbReference type="EMBL" id="CYGY02000011">
    <property type="protein sequence ID" value="SIT37043.1"/>
    <property type="molecule type" value="Genomic_DNA"/>
</dbReference>
<dbReference type="PANTHER" id="PTHR30487">
    <property type="entry name" value="TYPE 4 PREPILIN-LIKE PROTEINS LEADER PEPTIDE-PROCESSING ENZYME"/>
    <property type="match status" value="1"/>
</dbReference>
<evidence type="ECO:0000313" key="4">
    <source>
        <dbReference type="EMBL" id="SIT37043.1"/>
    </source>
</evidence>
<dbReference type="InterPro" id="IPR000045">
    <property type="entry name" value="Prepilin_IV_endopep_pep"/>
</dbReference>
<dbReference type="GO" id="GO:0004190">
    <property type="term" value="F:aspartic-type endopeptidase activity"/>
    <property type="evidence" value="ECO:0007669"/>
    <property type="project" value="InterPro"/>
</dbReference>
<dbReference type="PANTHER" id="PTHR30487:SF0">
    <property type="entry name" value="PREPILIN LEADER PEPTIDASE_N-METHYLTRANSFERASE-RELATED"/>
    <property type="match status" value="1"/>
</dbReference>
<dbReference type="InterPro" id="IPR050882">
    <property type="entry name" value="Prepilin_peptidase/N-MTase"/>
</dbReference>
<dbReference type="Gene3D" id="1.20.120.1220">
    <property type="match status" value="1"/>
</dbReference>
<name>A0A1N7RPL4_9BURK</name>
<evidence type="ECO:0000256" key="2">
    <source>
        <dbReference type="SAM" id="Phobius"/>
    </source>
</evidence>
<proteinExistence type="inferred from homology"/>
<gene>
    <name evidence="4" type="ORF">BN2476_110074</name>
</gene>
<keyword evidence="2" id="KW-0472">Membrane</keyword>
<organism evidence="4 5">
    <name type="scientific">Paraburkholderia piptadeniae</name>
    <dbReference type="NCBI Taxonomy" id="1701573"/>
    <lineage>
        <taxon>Bacteria</taxon>
        <taxon>Pseudomonadati</taxon>
        <taxon>Pseudomonadota</taxon>
        <taxon>Betaproteobacteria</taxon>
        <taxon>Burkholderiales</taxon>
        <taxon>Burkholderiaceae</taxon>
        <taxon>Paraburkholderia</taxon>
    </lineage>
</organism>
<dbReference type="AlphaFoldDB" id="A0A1N7RPL4"/>
<dbReference type="GO" id="GO:0005886">
    <property type="term" value="C:plasma membrane"/>
    <property type="evidence" value="ECO:0007669"/>
    <property type="project" value="TreeGrafter"/>
</dbReference>
<dbReference type="GO" id="GO:0006465">
    <property type="term" value="P:signal peptide processing"/>
    <property type="evidence" value="ECO:0007669"/>
    <property type="project" value="TreeGrafter"/>
</dbReference>
<feature type="transmembrane region" description="Helical" evidence="2">
    <location>
        <begin position="148"/>
        <end position="167"/>
    </location>
</feature>
<accession>A0A1N7RPL4</accession>
<keyword evidence="2" id="KW-0812">Transmembrane</keyword>
<reference evidence="4" key="1">
    <citation type="submission" date="2016-12" db="EMBL/GenBank/DDBJ databases">
        <authorList>
            <person name="Moulin L."/>
        </authorList>
    </citation>
    <scope>NUCLEOTIDE SEQUENCE [LARGE SCALE GENOMIC DNA]</scope>
    <source>
        <strain evidence="4">STM 7183</strain>
    </source>
</reference>
<dbReference type="Pfam" id="PF01478">
    <property type="entry name" value="Peptidase_A24"/>
    <property type="match status" value="1"/>
</dbReference>
<evidence type="ECO:0000259" key="3">
    <source>
        <dbReference type="Pfam" id="PF01478"/>
    </source>
</evidence>
<feature type="transmembrane region" description="Helical" evidence="2">
    <location>
        <begin position="59"/>
        <end position="84"/>
    </location>
</feature>
<feature type="transmembrane region" description="Helical" evidence="2">
    <location>
        <begin position="104"/>
        <end position="127"/>
    </location>
</feature>
<evidence type="ECO:0000313" key="5">
    <source>
        <dbReference type="Proteomes" id="UP000195569"/>
    </source>
</evidence>
<keyword evidence="2" id="KW-1133">Transmembrane helix</keyword>
<dbReference type="Proteomes" id="UP000195569">
    <property type="component" value="Unassembled WGS sequence"/>
</dbReference>
<keyword evidence="5" id="KW-1185">Reference proteome</keyword>